<proteinExistence type="predicted"/>
<comment type="caution">
    <text evidence="1">The sequence shown here is derived from an EMBL/GenBank/DDBJ whole genome shotgun (WGS) entry which is preliminary data.</text>
</comment>
<organism evidence="1 2">
    <name type="scientific">Sphingomonas abaci</name>
    <dbReference type="NCBI Taxonomy" id="237611"/>
    <lineage>
        <taxon>Bacteria</taxon>
        <taxon>Pseudomonadati</taxon>
        <taxon>Pseudomonadota</taxon>
        <taxon>Alphaproteobacteria</taxon>
        <taxon>Sphingomonadales</taxon>
        <taxon>Sphingomonadaceae</taxon>
        <taxon>Sphingomonas</taxon>
    </lineage>
</organism>
<gene>
    <name evidence="1" type="ORF">GGQ96_002518</name>
</gene>
<dbReference type="Proteomes" id="UP000574769">
    <property type="component" value="Unassembled WGS sequence"/>
</dbReference>
<evidence type="ECO:0000313" key="2">
    <source>
        <dbReference type="Proteomes" id="UP000574769"/>
    </source>
</evidence>
<sequence length="60" mass="6376">MDVDDTDQLIALVHGCGLQAGADASKSRSDCPFCNDRADLCRAWLAGFGIGRAVLSKARH</sequence>
<dbReference type="RefSeq" id="WP_184115192.1">
    <property type="nucleotide sequence ID" value="NZ_JACHNY010000005.1"/>
</dbReference>
<reference evidence="1 2" key="1">
    <citation type="submission" date="2020-08" db="EMBL/GenBank/DDBJ databases">
        <title>Genomic Encyclopedia of Type Strains, Phase IV (KMG-IV): sequencing the most valuable type-strain genomes for metagenomic binning, comparative biology and taxonomic classification.</title>
        <authorList>
            <person name="Goeker M."/>
        </authorList>
    </citation>
    <scope>NUCLEOTIDE SEQUENCE [LARGE SCALE GENOMIC DNA]</scope>
    <source>
        <strain evidence="1 2">DSM 15867</strain>
    </source>
</reference>
<dbReference type="AlphaFoldDB" id="A0A7W7ALK9"/>
<keyword evidence="2" id="KW-1185">Reference proteome</keyword>
<dbReference type="EMBL" id="JACHNY010000005">
    <property type="protein sequence ID" value="MBB4618375.1"/>
    <property type="molecule type" value="Genomic_DNA"/>
</dbReference>
<protein>
    <submittedName>
        <fullName evidence="1">Ribosome modulation factor</fullName>
    </submittedName>
</protein>
<name>A0A7W7ALK9_9SPHN</name>
<accession>A0A7W7ALK9</accession>
<evidence type="ECO:0000313" key="1">
    <source>
        <dbReference type="EMBL" id="MBB4618375.1"/>
    </source>
</evidence>